<sequence>MKTTFEDISSIKKKMTVEIESGNVDQKINEAYRELGKRARVPGFRPGKVPRKILEQRFGDDIADDVTKNLIGDSFPQAVSDVNVTPLGTPLIEKEIVKQGQPFTYSVIMEIRPKFEVKDYLGVEVEKELYEITDEAVSSRVEQIRQSNGKLQSVEEDRPVKNDDHVVLDYVSFEGETPLDDVKASNFLLKVGSNNFHPKFEEGLVGLKKQDEAGIKVDFEGNYYHSKLAGKSILFKVKVIDIKQMVLPELNDEFAKNLGAGFNTMEELKANIKESLAKQEEKRVEEQMRGRLIAKIAKGVDFEIPQVLVESELDYAIETYKQNLAWSGSSLEKVGISEEKLRADMRPVTERRVKEMLVIEEIAQQDKITVNDEDMENKFKELAAGMGQTPAVIRQYYEAKNLMESLRYKLAEEKTLNYLVQNARIQSVESDMLAANA</sequence>
<dbReference type="EMBL" id="OJIN01000019">
    <property type="protein sequence ID" value="SPD72018.1"/>
    <property type="molecule type" value="Genomic_DNA"/>
</dbReference>
<name>A0A445MRD7_9BACT</name>
<dbReference type="AlphaFoldDB" id="A0A445MRD7"/>
<protein>
    <recommendedName>
        <fullName evidence="4 9">Trigger factor</fullName>
        <shortName evidence="9">TF</shortName>
        <ecNumber evidence="3 9">5.2.1.8</ecNumber>
    </recommendedName>
    <alternativeName>
        <fullName evidence="8 9">PPIase</fullName>
    </alternativeName>
</protein>
<evidence type="ECO:0000259" key="11">
    <source>
        <dbReference type="Pfam" id="PF00254"/>
    </source>
</evidence>
<keyword evidence="9" id="KW-0131">Cell cycle</keyword>
<comment type="function">
    <text evidence="9">Involved in protein export. Acts as a chaperone by maintaining the newly synthesized protein in an open conformation. Functions as a peptidyl-prolyl cis-trans isomerase.</text>
</comment>
<comment type="catalytic activity">
    <reaction evidence="1 9">
        <text>[protein]-peptidylproline (omega=180) = [protein]-peptidylproline (omega=0)</text>
        <dbReference type="Rhea" id="RHEA:16237"/>
        <dbReference type="Rhea" id="RHEA-COMP:10747"/>
        <dbReference type="Rhea" id="RHEA-COMP:10748"/>
        <dbReference type="ChEBI" id="CHEBI:83833"/>
        <dbReference type="ChEBI" id="CHEBI:83834"/>
        <dbReference type="EC" id="5.2.1.8"/>
    </reaction>
</comment>
<dbReference type="GO" id="GO:0005737">
    <property type="term" value="C:cytoplasm"/>
    <property type="evidence" value="ECO:0007669"/>
    <property type="project" value="UniProtKB-SubCell"/>
</dbReference>
<feature type="domain" description="Trigger factor C-terminal" evidence="13">
    <location>
        <begin position="264"/>
        <end position="420"/>
    </location>
</feature>
<dbReference type="EC" id="5.2.1.8" evidence="3 9"/>
<dbReference type="HAMAP" id="MF_00303">
    <property type="entry name" value="Trigger_factor_Tig"/>
    <property type="match status" value="1"/>
</dbReference>
<dbReference type="GO" id="GO:0044183">
    <property type="term" value="F:protein folding chaperone"/>
    <property type="evidence" value="ECO:0007669"/>
    <property type="project" value="TreeGrafter"/>
</dbReference>
<dbReference type="GO" id="GO:0043022">
    <property type="term" value="F:ribosome binding"/>
    <property type="evidence" value="ECO:0007669"/>
    <property type="project" value="TreeGrafter"/>
</dbReference>
<evidence type="ECO:0000256" key="5">
    <source>
        <dbReference type="ARBA" id="ARBA00023110"/>
    </source>
</evidence>
<keyword evidence="7 9" id="KW-0413">Isomerase</keyword>
<dbReference type="Gene3D" id="3.10.50.40">
    <property type="match status" value="1"/>
</dbReference>
<dbReference type="GO" id="GO:0043335">
    <property type="term" value="P:protein unfolding"/>
    <property type="evidence" value="ECO:0007669"/>
    <property type="project" value="TreeGrafter"/>
</dbReference>
<organism evidence="14">
    <name type="scientific">uncultured Desulfobacterium sp</name>
    <dbReference type="NCBI Taxonomy" id="201089"/>
    <lineage>
        <taxon>Bacteria</taxon>
        <taxon>Pseudomonadati</taxon>
        <taxon>Thermodesulfobacteriota</taxon>
        <taxon>Desulfobacteria</taxon>
        <taxon>Desulfobacterales</taxon>
        <taxon>Desulfobacteriaceae</taxon>
        <taxon>Desulfobacterium</taxon>
        <taxon>environmental samples</taxon>
    </lineage>
</organism>
<keyword evidence="5 9" id="KW-0697">Rotamase</keyword>
<evidence type="ECO:0000256" key="4">
    <source>
        <dbReference type="ARBA" id="ARBA00016902"/>
    </source>
</evidence>
<dbReference type="InterPro" id="IPR046357">
    <property type="entry name" value="PPIase_dom_sf"/>
</dbReference>
<keyword evidence="9" id="KW-0963">Cytoplasm</keyword>
<dbReference type="GO" id="GO:0051301">
    <property type="term" value="P:cell division"/>
    <property type="evidence" value="ECO:0007669"/>
    <property type="project" value="UniProtKB-KW"/>
</dbReference>
<dbReference type="NCBIfam" id="TIGR00115">
    <property type="entry name" value="tig"/>
    <property type="match status" value="1"/>
</dbReference>
<dbReference type="GO" id="GO:0051083">
    <property type="term" value="P:'de novo' cotranslational protein folding"/>
    <property type="evidence" value="ECO:0007669"/>
    <property type="project" value="TreeGrafter"/>
</dbReference>
<dbReference type="InterPro" id="IPR036611">
    <property type="entry name" value="Trigger_fac_ribosome-bd_sf"/>
</dbReference>
<comment type="similarity">
    <text evidence="2 9">Belongs to the FKBP-type PPIase family. Tig subfamily.</text>
</comment>
<dbReference type="PANTHER" id="PTHR30560">
    <property type="entry name" value="TRIGGER FACTOR CHAPERONE AND PEPTIDYL-PROLYL CIS/TRANS ISOMERASE"/>
    <property type="match status" value="1"/>
</dbReference>
<keyword evidence="6 9" id="KW-0143">Chaperone</keyword>
<dbReference type="InterPro" id="IPR001179">
    <property type="entry name" value="PPIase_FKBP_dom"/>
</dbReference>
<dbReference type="InterPro" id="IPR005215">
    <property type="entry name" value="Trig_fac"/>
</dbReference>
<feature type="coiled-coil region" evidence="10">
    <location>
        <begin position="262"/>
        <end position="289"/>
    </location>
</feature>
<feature type="domain" description="PPIase FKBP-type" evidence="11">
    <location>
        <begin position="158"/>
        <end position="239"/>
    </location>
</feature>
<dbReference type="GO" id="GO:0003755">
    <property type="term" value="F:peptidyl-prolyl cis-trans isomerase activity"/>
    <property type="evidence" value="ECO:0007669"/>
    <property type="project" value="UniProtKB-UniRule"/>
</dbReference>
<comment type="domain">
    <text evidence="9">Consists of 3 domains; the N-terminus binds the ribosome, the middle domain has PPIase activity, while the C-terminus has intrinsic chaperone activity on its own.</text>
</comment>
<keyword evidence="9" id="KW-0132">Cell division</keyword>
<comment type="subcellular location">
    <subcellularLocation>
        <location evidence="9">Cytoplasm</location>
    </subcellularLocation>
    <text evidence="9">About half TF is bound to the ribosome near the polypeptide exit tunnel while the other half is free in the cytoplasm.</text>
</comment>
<reference evidence="14" key="1">
    <citation type="submission" date="2018-01" db="EMBL/GenBank/DDBJ databases">
        <authorList>
            <person name="Regsiter A."/>
            <person name="William W."/>
        </authorList>
    </citation>
    <scope>NUCLEOTIDE SEQUENCE</scope>
    <source>
        <strain evidence="14">TRIP AH-1</strain>
    </source>
</reference>
<dbReference type="SUPFAM" id="SSF54534">
    <property type="entry name" value="FKBP-like"/>
    <property type="match status" value="1"/>
</dbReference>
<evidence type="ECO:0000256" key="8">
    <source>
        <dbReference type="ARBA" id="ARBA00029986"/>
    </source>
</evidence>
<evidence type="ECO:0000256" key="9">
    <source>
        <dbReference type="HAMAP-Rule" id="MF_00303"/>
    </source>
</evidence>
<keyword evidence="10" id="KW-0175">Coiled coil</keyword>
<dbReference type="Pfam" id="PF05698">
    <property type="entry name" value="Trigger_C"/>
    <property type="match status" value="1"/>
</dbReference>
<feature type="domain" description="Trigger factor ribosome-binding bacterial" evidence="12">
    <location>
        <begin position="1"/>
        <end position="144"/>
    </location>
</feature>
<dbReference type="InterPro" id="IPR008881">
    <property type="entry name" value="Trigger_fac_ribosome-bd_bac"/>
</dbReference>
<evidence type="ECO:0000256" key="2">
    <source>
        <dbReference type="ARBA" id="ARBA00005464"/>
    </source>
</evidence>
<dbReference type="Pfam" id="PF05697">
    <property type="entry name" value="Trigger_N"/>
    <property type="match status" value="1"/>
</dbReference>
<evidence type="ECO:0000313" key="14">
    <source>
        <dbReference type="EMBL" id="SPD72018.1"/>
    </source>
</evidence>
<dbReference type="PIRSF" id="PIRSF003095">
    <property type="entry name" value="Trigger_factor"/>
    <property type="match status" value="1"/>
</dbReference>
<dbReference type="InterPro" id="IPR027304">
    <property type="entry name" value="Trigger_fact/SurA_dom_sf"/>
</dbReference>
<dbReference type="Gene3D" id="3.30.70.1050">
    <property type="entry name" value="Trigger factor ribosome-binding domain"/>
    <property type="match status" value="1"/>
</dbReference>
<dbReference type="Pfam" id="PF00254">
    <property type="entry name" value="FKBP_C"/>
    <property type="match status" value="1"/>
</dbReference>
<evidence type="ECO:0000259" key="12">
    <source>
        <dbReference type="Pfam" id="PF05697"/>
    </source>
</evidence>
<accession>A0A445MRD7</accession>
<proteinExistence type="inferred from homology"/>
<evidence type="ECO:0000256" key="6">
    <source>
        <dbReference type="ARBA" id="ARBA00023186"/>
    </source>
</evidence>
<dbReference type="InterPro" id="IPR037041">
    <property type="entry name" value="Trigger_fac_C_sf"/>
</dbReference>
<dbReference type="SUPFAM" id="SSF102735">
    <property type="entry name" value="Trigger factor ribosome-binding domain"/>
    <property type="match status" value="1"/>
</dbReference>
<evidence type="ECO:0000256" key="1">
    <source>
        <dbReference type="ARBA" id="ARBA00000971"/>
    </source>
</evidence>
<dbReference type="PANTHER" id="PTHR30560:SF3">
    <property type="entry name" value="TRIGGER FACTOR-LIKE PROTEIN TIG, CHLOROPLASTIC"/>
    <property type="match status" value="1"/>
</dbReference>
<dbReference type="SUPFAM" id="SSF109998">
    <property type="entry name" value="Triger factor/SurA peptide-binding domain-like"/>
    <property type="match status" value="1"/>
</dbReference>
<evidence type="ECO:0000259" key="13">
    <source>
        <dbReference type="Pfam" id="PF05698"/>
    </source>
</evidence>
<evidence type="ECO:0000256" key="10">
    <source>
        <dbReference type="SAM" id="Coils"/>
    </source>
</evidence>
<evidence type="ECO:0000256" key="7">
    <source>
        <dbReference type="ARBA" id="ARBA00023235"/>
    </source>
</evidence>
<dbReference type="InterPro" id="IPR008880">
    <property type="entry name" value="Trigger_fac_C"/>
</dbReference>
<gene>
    <name evidence="9 14" type="primary">tig</name>
    <name evidence="14" type="ORF">PITCH_A1150053</name>
</gene>
<evidence type="ECO:0000256" key="3">
    <source>
        <dbReference type="ARBA" id="ARBA00013194"/>
    </source>
</evidence>
<dbReference type="GO" id="GO:0015031">
    <property type="term" value="P:protein transport"/>
    <property type="evidence" value="ECO:0007669"/>
    <property type="project" value="UniProtKB-UniRule"/>
</dbReference>
<dbReference type="Gene3D" id="1.10.3120.10">
    <property type="entry name" value="Trigger factor, C-terminal domain"/>
    <property type="match status" value="1"/>
</dbReference>